<dbReference type="GO" id="GO:0019878">
    <property type="term" value="P:lysine biosynthetic process via aminoadipic acid"/>
    <property type="evidence" value="ECO:0007669"/>
    <property type="project" value="TreeGrafter"/>
</dbReference>
<dbReference type="Gene3D" id="3.30.360.10">
    <property type="entry name" value="Dihydrodipicolinate Reductase, domain 2"/>
    <property type="match status" value="1"/>
</dbReference>
<dbReference type="Gene3D" id="3.40.50.720">
    <property type="entry name" value="NAD(P)-binding Rossmann-like Domain"/>
    <property type="match status" value="1"/>
</dbReference>
<dbReference type="PANTHER" id="PTHR11133:SF22">
    <property type="entry name" value="ALPHA-AMINOADIPIC SEMIALDEHYDE SYNTHASE, MITOCHONDRIAL"/>
    <property type="match status" value="1"/>
</dbReference>
<dbReference type="Gene3D" id="1.10.1870.10">
    <property type="entry name" value="Domain 3, Saccharopine reductase"/>
    <property type="match status" value="1"/>
</dbReference>
<dbReference type="SUPFAM" id="SSF51735">
    <property type="entry name" value="NAD(P)-binding Rossmann-fold domains"/>
    <property type="match status" value="1"/>
</dbReference>
<dbReference type="eggNOG" id="KOG0172">
    <property type="taxonomic scope" value="Eukaryota"/>
</dbReference>
<evidence type="ECO:0000256" key="2">
    <source>
        <dbReference type="ARBA" id="ARBA00023002"/>
    </source>
</evidence>
<evidence type="ECO:0000313" key="6">
    <source>
        <dbReference type="Proteomes" id="UP000007799"/>
    </source>
</evidence>
<dbReference type="InterPro" id="IPR036291">
    <property type="entry name" value="NAD(P)-bd_dom_sf"/>
</dbReference>
<dbReference type="GeneID" id="16068961"/>
<dbReference type="FunFam" id="3.30.360.10:FF:000008">
    <property type="entry name" value="Alpha-aminoadipic semialdehyde synthase, mitochondrial"/>
    <property type="match status" value="1"/>
</dbReference>
<feature type="domain" description="Saccharopine dehydrogenase NADP binding" evidence="3">
    <location>
        <begin position="4"/>
        <end position="119"/>
    </location>
</feature>
<reference evidence="5" key="1">
    <citation type="submission" date="2009-08" db="EMBL/GenBank/DDBJ databases">
        <title>Annotation of Salpingoeca rosetta.</title>
        <authorList>
            <consortium name="The Broad Institute Genome Sequencing Platform"/>
            <person name="Russ C."/>
            <person name="Cuomo C."/>
            <person name="Burger G."/>
            <person name="Gray M.W."/>
            <person name="Holland P.W.H."/>
            <person name="King N."/>
            <person name="Lang F.B.F."/>
            <person name="Roger A.J."/>
            <person name="Ruiz-Trillo I."/>
            <person name="Young S.K."/>
            <person name="Zeng Q."/>
            <person name="Gargeya S."/>
            <person name="Alvarado L."/>
            <person name="Berlin A."/>
            <person name="Chapman S.B."/>
            <person name="Chen Z."/>
            <person name="Freedman E."/>
            <person name="Gellesch M."/>
            <person name="Goldberg J."/>
            <person name="Griggs A."/>
            <person name="Gujja S."/>
            <person name="Heilman E."/>
            <person name="Heiman D."/>
            <person name="Howarth C."/>
            <person name="Mehta T."/>
            <person name="Neiman D."/>
            <person name="Pearson M."/>
            <person name="Roberts A."/>
            <person name="Saif S."/>
            <person name="Shea T."/>
            <person name="Shenoy N."/>
            <person name="Sisk P."/>
            <person name="Stolte C."/>
            <person name="Sykes S."/>
            <person name="White J."/>
            <person name="Yandava C."/>
            <person name="Haas B."/>
            <person name="Nusbaum C."/>
            <person name="Birren B."/>
        </authorList>
    </citation>
    <scope>NUCLEOTIDE SEQUENCE [LARGE SCALE GENOMIC DNA]</scope>
    <source>
        <strain evidence="5">ATCC 50818</strain>
    </source>
</reference>
<dbReference type="InterPro" id="IPR005097">
    <property type="entry name" value="Sacchrp_dh_NADP-bd"/>
</dbReference>
<dbReference type="InParanoid" id="F2UR51"/>
<evidence type="ECO:0000256" key="1">
    <source>
        <dbReference type="ARBA" id="ARBA00022857"/>
    </source>
</evidence>
<dbReference type="Pfam" id="PF16653">
    <property type="entry name" value="Sacchrp_dh_C"/>
    <property type="match status" value="1"/>
</dbReference>
<evidence type="ECO:0000259" key="3">
    <source>
        <dbReference type="Pfam" id="PF03435"/>
    </source>
</evidence>
<keyword evidence="1" id="KW-0521">NADP</keyword>
<organism evidence="6">
    <name type="scientific">Salpingoeca rosetta (strain ATCC 50818 / BSB-021)</name>
    <dbReference type="NCBI Taxonomy" id="946362"/>
    <lineage>
        <taxon>Eukaryota</taxon>
        <taxon>Choanoflagellata</taxon>
        <taxon>Craspedida</taxon>
        <taxon>Salpingoecidae</taxon>
        <taxon>Salpingoeca</taxon>
    </lineage>
</organism>
<dbReference type="FunFam" id="3.40.50.720:FF:000072">
    <property type="entry name" value="Saccharopine dehydrogenase [NADP(+), L-glutamate-forming]"/>
    <property type="match status" value="1"/>
</dbReference>
<feature type="domain" description="Saccharopine dehydrogenase-like C-terminal" evidence="4">
    <location>
        <begin position="123"/>
        <end position="440"/>
    </location>
</feature>
<evidence type="ECO:0000313" key="5">
    <source>
        <dbReference type="EMBL" id="EGD80106.1"/>
    </source>
</evidence>
<dbReference type="EMBL" id="GL832990">
    <property type="protein sequence ID" value="EGD80106.1"/>
    <property type="molecule type" value="Genomic_DNA"/>
</dbReference>
<dbReference type="Pfam" id="PF03435">
    <property type="entry name" value="Sacchrp_dh_NADP"/>
    <property type="match status" value="1"/>
</dbReference>
<dbReference type="Proteomes" id="UP000007799">
    <property type="component" value="Unassembled WGS sequence"/>
</dbReference>
<dbReference type="GO" id="GO:0005737">
    <property type="term" value="C:cytoplasm"/>
    <property type="evidence" value="ECO:0007669"/>
    <property type="project" value="TreeGrafter"/>
</dbReference>
<dbReference type="OMA" id="WNYKFTW"/>
<gene>
    <name evidence="5" type="ORF">PTSG_10379</name>
</gene>
<dbReference type="RefSeq" id="XP_004988431.1">
    <property type="nucleotide sequence ID" value="XM_004988374.1"/>
</dbReference>
<dbReference type="STRING" id="946362.F2UR51"/>
<dbReference type="InterPro" id="IPR032095">
    <property type="entry name" value="Sacchrp_dh-like_C"/>
</dbReference>
<sequence>MPKILLLGAGFVAGPCLDYLLRRDDNTITVACRTLERAQELAGDRQRTAAISLNVKDSEALVAEVQKHDIVISLIPYTYHPLVIEAAIKVKKHFVSTSYVSPKMASFDQAAKDAGITVMNEIGVDPGIDHLYAKKIIDEAHEEGSKVLEFTSYCGGLPAPEASNNPLGYKFSWSARGVLLAAGNSCKYFEHGKKVEIEAPYVLSKGVRNINIYPAFAFEGYPNRDSTPYEERYNIPECLTILRGTLRYKGTPLLVQSLALVGFLNDHPQDYLQPTAPDMAWKDVLAKMLGCTNDEASLAKAAAERAGIRDHPEERRIISAMKWLGLFSDDVCPKKVSLLDSLAHTLADKCAYQPGERDMIMMQHKFRIQKKTGDEYVVASTMLEYGIPFGATAMARTVGIPCGIAVQLILDGKITRKGVFAPMTKDIYQPLIAELEKEGIGCKEEYLDEWTH</sequence>
<accession>F2UR51</accession>
<keyword evidence="6" id="KW-1185">Reference proteome</keyword>
<dbReference type="KEGG" id="sre:PTSG_10379"/>
<name>F2UR51_SALR5</name>
<protein>
    <submittedName>
        <fullName evidence="5">Saccharopine dehydrogenase</fullName>
    </submittedName>
</protein>
<dbReference type="AlphaFoldDB" id="F2UR51"/>
<dbReference type="SUPFAM" id="SSF55347">
    <property type="entry name" value="Glyceraldehyde-3-phosphate dehydrogenase-like, C-terminal domain"/>
    <property type="match status" value="1"/>
</dbReference>
<dbReference type="InterPro" id="IPR051168">
    <property type="entry name" value="AASS"/>
</dbReference>
<keyword evidence="2" id="KW-0560">Oxidoreductase</keyword>
<dbReference type="PANTHER" id="PTHR11133">
    <property type="entry name" value="SACCHAROPINE DEHYDROGENASE"/>
    <property type="match status" value="1"/>
</dbReference>
<evidence type="ECO:0000259" key="4">
    <source>
        <dbReference type="Pfam" id="PF16653"/>
    </source>
</evidence>
<dbReference type="OrthoDB" id="10059875at2759"/>
<proteinExistence type="predicted"/>
<dbReference type="GO" id="GO:0004753">
    <property type="term" value="F:saccharopine dehydrogenase activity"/>
    <property type="evidence" value="ECO:0007669"/>
    <property type="project" value="TreeGrafter"/>
</dbReference>